<dbReference type="Gene3D" id="3.80.10.10">
    <property type="entry name" value="Ribonuclease Inhibitor"/>
    <property type="match status" value="1"/>
</dbReference>
<keyword evidence="2" id="KW-1185">Reference proteome</keyword>
<accession>A0AB34KBW7</accession>
<reference evidence="1 2" key="1">
    <citation type="journal article" date="2024" name="Science">
        <title>Giant polyketide synthase enzymes in the biosynthesis of giant marine polyether toxins.</title>
        <authorList>
            <person name="Fallon T.R."/>
            <person name="Shende V.V."/>
            <person name="Wierzbicki I.H."/>
            <person name="Pendleton A.L."/>
            <person name="Watervoot N.F."/>
            <person name="Auber R.P."/>
            <person name="Gonzalez D.J."/>
            <person name="Wisecaver J.H."/>
            <person name="Moore B.S."/>
        </authorList>
    </citation>
    <scope>NUCLEOTIDE SEQUENCE [LARGE SCALE GENOMIC DNA]</scope>
    <source>
        <strain evidence="1 2">12B1</strain>
    </source>
</reference>
<dbReference type="EMBL" id="JBGBPQ010000001">
    <property type="protein sequence ID" value="KAL1530019.1"/>
    <property type="molecule type" value="Genomic_DNA"/>
</dbReference>
<dbReference type="InterPro" id="IPR032675">
    <property type="entry name" value="LRR_dom_sf"/>
</dbReference>
<protein>
    <submittedName>
        <fullName evidence="1">Uncharacterized protein</fullName>
    </submittedName>
</protein>
<gene>
    <name evidence="1" type="ORF">AB1Y20_000944</name>
</gene>
<comment type="caution">
    <text evidence="1">The sequence shown here is derived from an EMBL/GenBank/DDBJ whole genome shotgun (WGS) entry which is preliminary data.</text>
</comment>
<dbReference type="SUPFAM" id="SSF52047">
    <property type="entry name" value="RNI-like"/>
    <property type="match status" value="1"/>
</dbReference>
<organism evidence="1 2">
    <name type="scientific">Prymnesium parvum</name>
    <name type="common">Toxic golden alga</name>
    <dbReference type="NCBI Taxonomy" id="97485"/>
    <lineage>
        <taxon>Eukaryota</taxon>
        <taxon>Haptista</taxon>
        <taxon>Haptophyta</taxon>
        <taxon>Prymnesiophyceae</taxon>
        <taxon>Prymnesiales</taxon>
        <taxon>Prymnesiaceae</taxon>
        <taxon>Prymnesium</taxon>
    </lineage>
</organism>
<sequence>MGAARESKEDIEARVSFELTLKQVKGNYRSIHAISFKGVQLCRKPEWIPQLVEALKENDTCTELDLSGTEVTDAGVQQLAVALCTVATAPKLVRINLCDNALSPVSETVLRGLSRLRPKLEVSLGSGPLADGFVCEKRLIEGLSAWPADELRVPNSNDFWCPEEISGRGKERVVLTKGFSGANGTKYKCDLAVFEQYNTTGNFVLLELKSAKADPSAGTLV</sequence>
<evidence type="ECO:0000313" key="2">
    <source>
        <dbReference type="Proteomes" id="UP001515480"/>
    </source>
</evidence>
<evidence type="ECO:0000313" key="1">
    <source>
        <dbReference type="EMBL" id="KAL1530019.1"/>
    </source>
</evidence>
<proteinExistence type="predicted"/>
<dbReference type="Proteomes" id="UP001515480">
    <property type="component" value="Unassembled WGS sequence"/>
</dbReference>
<dbReference type="AlphaFoldDB" id="A0AB34KBW7"/>
<name>A0AB34KBW7_PRYPA</name>